<evidence type="ECO:0000313" key="6">
    <source>
        <dbReference type="Proteomes" id="UP000196655"/>
    </source>
</evidence>
<organism evidence="5 6">
    <name type="scientific">Inquilinus limosus</name>
    <dbReference type="NCBI Taxonomy" id="171674"/>
    <lineage>
        <taxon>Bacteria</taxon>
        <taxon>Pseudomonadati</taxon>
        <taxon>Pseudomonadota</taxon>
        <taxon>Alphaproteobacteria</taxon>
        <taxon>Rhodospirillales</taxon>
        <taxon>Rhodospirillaceae</taxon>
        <taxon>Inquilinus</taxon>
    </lineage>
</organism>
<dbReference type="EMBL" id="NHON01000002">
    <property type="protein sequence ID" value="OWJ68928.1"/>
    <property type="molecule type" value="Genomic_DNA"/>
</dbReference>
<dbReference type="Pfam" id="PF02126">
    <property type="entry name" value="PTE"/>
    <property type="match status" value="1"/>
</dbReference>
<dbReference type="Proteomes" id="UP000196655">
    <property type="component" value="Unassembled WGS sequence"/>
</dbReference>
<dbReference type="CDD" id="cd00530">
    <property type="entry name" value="PTE"/>
    <property type="match status" value="1"/>
</dbReference>
<comment type="caution">
    <text evidence="4">Lacks conserved residue(s) required for the propagation of feature annotation.</text>
</comment>
<name>A0A211ZUF4_9PROT</name>
<feature type="binding site" evidence="3">
    <location>
        <position position="35"/>
    </location>
    <ligand>
        <name>a divalent metal cation</name>
        <dbReference type="ChEBI" id="CHEBI:60240"/>
        <label>1</label>
    </ligand>
</feature>
<evidence type="ECO:0000256" key="4">
    <source>
        <dbReference type="PROSITE-ProRule" id="PRU00679"/>
    </source>
</evidence>
<evidence type="ECO:0000256" key="3">
    <source>
        <dbReference type="PIRSR" id="PIRSR601559-52"/>
    </source>
</evidence>
<dbReference type="SUPFAM" id="SSF51556">
    <property type="entry name" value="Metallo-dependent hydrolases"/>
    <property type="match status" value="1"/>
</dbReference>
<evidence type="ECO:0000256" key="2">
    <source>
        <dbReference type="ARBA" id="ARBA00022801"/>
    </source>
</evidence>
<comment type="similarity">
    <text evidence="4">Belongs to the metallo-dependent hydrolases superfamily. Phosphotriesterase family.</text>
</comment>
<protein>
    <submittedName>
        <fullName evidence="5">Phosphotriesterase-related protein</fullName>
    </submittedName>
</protein>
<proteinExistence type="inferred from homology"/>
<accession>A0A211ZUF4</accession>
<feature type="binding site" evidence="3">
    <location>
        <position position="181"/>
    </location>
    <ligand>
        <name>a divalent metal cation</name>
        <dbReference type="ChEBI" id="CHEBI:60240"/>
        <label>1</label>
    </ligand>
</feature>
<dbReference type="AlphaFoldDB" id="A0A211ZUF4"/>
<dbReference type="InterPro" id="IPR017947">
    <property type="entry name" value="AryldialkylPase_Zn-BS"/>
</dbReference>
<dbReference type="PANTHER" id="PTHR10819">
    <property type="entry name" value="PHOSPHOTRIESTERASE-RELATED"/>
    <property type="match status" value="1"/>
</dbReference>
<feature type="binding site" evidence="3">
    <location>
        <position position="213"/>
    </location>
    <ligand>
        <name>a divalent metal cation</name>
        <dbReference type="ChEBI" id="CHEBI:60240"/>
        <label>2</label>
    </ligand>
</feature>
<dbReference type="InterPro" id="IPR001559">
    <property type="entry name" value="Phosphotriesterase"/>
</dbReference>
<dbReference type="PROSITE" id="PS01322">
    <property type="entry name" value="PHOSPHOTRIESTERASE_1"/>
    <property type="match status" value="1"/>
</dbReference>
<keyword evidence="6" id="KW-1185">Reference proteome</keyword>
<evidence type="ECO:0000313" key="5">
    <source>
        <dbReference type="EMBL" id="OWJ68928.1"/>
    </source>
</evidence>
<dbReference type="PROSITE" id="PS51347">
    <property type="entry name" value="PHOSPHOTRIESTERASE_2"/>
    <property type="match status" value="1"/>
</dbReference>
<comment type="caution">
    <text evidence="5">The sequence shown here is derived from an EMBL/GenBank/DDBJ whole genome shotgun (WGS) entry which is preliminary data.</text>
</comment>
<reference evidence="6" key="1">
    <citation type="submission" date="2017-05" db="EMBL/GenBank/DDBJ databases">
        <authorList>
            <person name="Macchi M."/>
            <person name="Festa S."/>
            <person name="Coppotelli B.M."/>
            <person name="Morelli I.S."/>
        </authorList>
    </citation>
    <scope>NUCLEOTIDE SEQUENCE [LARGE SCALE GENOMIC DNA]</scope>
    <source>
        <strain evidence="6">I</strain>
    </source>
</reference>
<dbReference type="GO" id="GO:0016788">
    <property type="term" value="F:hydrolase activity, acting on ester bonds"/>
    <property type="evidence" value="ECO:0007669"/>
    <property type="project" value="InterPro"/>
</dbReference>
<dbReference type="STRING" id="1122125.GCA_000423185_06746"/>
<dbReference type="Gene3D" id="3.20.20.140">
    <property type="entry name" value="Metal-dependent hydrolases"/>
    <property type="match status" value="1"/>
</dbReference>
<keyword evidence="1 3" id="KW-0479">Metal-binding</keyword>
<feature type="binding site" evidence="3">
    <location>
        <position position="242"/>
    </location>
    <ligand>
        <name>a divalent metal cation</name>
        <dbReference type="ChEBI" id="CHEBI:60240"/>
        <label>2</label>
    </ligand>
</feature>
<evidence type="ECO:0000256" key="1">
    <source>
        <dbReference type="ARBA" id="ARBA00022723"/>
    </source>
</evidence>
<gene>
    <name evidence="5" type="ORF">BWR60_02310</name>
</gene>
<feature type="binding site" evidence="3">
    <location>
        <position position="181"/>
    </location>
    <ligand>
        <name>a divalent metal cation</name>
        <dbReference type="ChEBI" id="CHEBI:60240"/>
        <label>2</label>
    </ligand>
</feature>
<comment type="cofactor">
    <cofactor evidence="3">
        <name>a divalent metal cation</name>
        <dbReference type="ChEBI" id="CHEBI:60240"/>
    </cofactor>
    <text evidence="3">Binds 2 divalent metal cations per subunit.</text>
</comment>
<feature type="binding site" evidence="3">
    <location>
        <position position="308"/>
    </location>
    <ligand>
        <name>a divalent metal cation</name>
        <dbReference type="ChEBI" id="CHEBI:60240"/>
        <label>1</label>
    </ligand>
</feature>
<dbReference type="GO" id="GO:0008270">
    <property type="term" value="F:zinc ion binding"/>
    <property type="evidence" value="ECO:0007669"/>
    <property type="project" value="InterPro"/>
</dbReference>
<dbReference type="RefSeq" id="WP_088149371.1">
    <property type="nucleotide sequence ID" value="NZ_NHON01000002.1"/>
</dbReference>
<dbReference type="OrthoDB" id="9795018at2"/>
<keyword evidence="2" id="KW-0378">Hydrolase</keyword>
<dbReference type="PANTHER" id="PTHR10819:SF3">
    <property type="entry name" value="PHOSPHOTRIESTERASE-RELATED PROTEIN"/>
    <property type="match status" value="1"/>
</dbReference>
<dbReference type="InterPro" id="IPR032466">
    <property type="entry name" value="Metal_Hydrolase"/>
</dbReference>
<sequence>MTTTDSTIGVRSGQVMTVLGPIPVEAMGVTLMHEHILLDTSSWWRRPCCASHIALAEKPIDITMIGELRMNPFLNRDNCFLLDTDLAVEELGKFSELGGATVVDPTCLGIGRDPEALQRISRRTGLNIVMGAGYYLGQSHPEEVRDMDADTIAERIVRDVGGAPPPEDDDTPVIPAGLIGEIGISKNFTAEEEKSLRGAARASRRTGVPLSIHLPGWERLAHRVLDVIEEEGADLRHTVLCHMNPSHADLAYQRALADRGAFLEYDMIGMDYYYADQKAQSPSDEENARAIVSLIESGHADRLLLSQDVFLKMMLTRYGGFGYGYILKHFVPRLRRHGVDRATIDSLLIDNPRRVFSAAHNSRTEA</sequence>
<feature type="binding site" evidence="3">
    <location>
        <position position="33"/>
    </location>
    <ligand>
        <name>a divalent metal cation</name>
        <dbReference type="ChEBI" id="CHEBI:60240"/>
        <label>1</label>
    </ligand>
</feature>